<dbReference type="GO" id="GO:0070967">
    <property type="term" value="F:coenzyme F420 binding"/>
    <property type="evidence" value="ECO:0007669"/>
    <property type="project" value="TreeGrafter"/>
</dbReference>
<dbReference type="RefSeq" id="WP_062292185.1">
    <property type="nucleotide sequence ID" value="NZ_CP012036.1"/>
</dbReference>
<dbReference type="GO" id="GO:0016627">
    <property type="term" value="F:oxidoreductase activity, acting on the CH-CH group of donors"/>
    <property type="evidence" value="ECO:0007669"/>
    <property type="project" value="TreeGrafter"/>
</dbReference>
<evidence type="ECO:0000313" key="4">
    <source>
        <dbReference type="Proteomes" id="UP000062645"/>
    </source>
</evidence>
<gene>
    <name evidence="3" type="ORF">ACX27_11325</name>
</gene>
<reference evidence="4" key="1">
    <citation type="submission" date="2015-07" db="EMBL/GenBank/DDBJ databases">
        <title>Genome Of Nitrogen-Fixing Cyanobacterium Nostoc piscinale CENA21 From Solimoes/Amazon River Floodplain Sediments And Comparative Genomics To Uncover Biosynthetic Natural Products Potential.</title>
        <authorList>
            <person name="Leao T.F."/>
            <person name="Leao P.N."/>
            <person name="Guimaraes P.I."/>
            <person name="de Melo A.G.C."/>
            <person name="Ramos R.T.J."/>
            <person name="Silva A."/>
            <person name="Fiore M.F."/>
            <person name="Schneider M.P.C."/>
        </authorList>
    </citation>
    <scope>NUCLEOTIDE SEQUENCE [LARGE SCALE GENOMIC DNA]</scope>
    <source>
        <strain evidence="4">CENA21</strain>
    </source>
</reference>
<dbReference type="InterPro" id="IPR012349">
    <property type="entry name" value="Split_barrel_FMN-bd"/>
</dbReference>
<keyword evidence="1" id="KW-0560">Oxidoreductase</keyword>
<dbReference type="PATRIC" id="fig|224013.5.peg.2734"/>
<evidence type="ECO:0000259" key="2">
    <source>
        <dbReference type="Pfam" id="PF01243"/>
    </source>
</evidence>
<dbReference type="KEGG" id="npz:ACX27_11325"/>
<dbReference type="PIRSF" id="PIRSF004633">
    <property type="entry name" value="UCP_PLP_oxd"/>
    <property type="match status" value="1"/>
</dbReference>
<keyword evidence="4" id="KW-1185">Reference proteome</keyword>
<dbReference type="STRING" id="224013.ACX27_11325"/>
<dbReference type="InterPro" id="IPR014419">
    <property type="entry name" value="HutZ"/>
</dbReference>
<dbReference type="PANTHER" id="PTHR35176:SF6">
    <property type="entry name" value="HEME OXYGENASE HI_0854-RELATED"/>
    <property type="match status" value="1"/>
</dbReference>
<reference evidence="3 4" key="2">
    <citation type="journal article" date="2016" name="Genome Announc.">
        <title>Draft Genome Sequence of the N2-Fixing Cyanobacterium Nostoc piscinale CENA21, Isolated from the Brazilian Amazon Floodplain.</title>
        <authorList>
            <person name="Leao T."/>
            <person name="Guimaraes P.I."/>
            <person name="de Melo A.G."/>
            <person name="Ramos R.T."/>
            <person name="Leao P.N."/>
            <person name="Silva A."/>
            <person name="Fiore M.F."/>
            <person name="Schneider M.P."/>
        </authorList>
    </citation>
    <scope>NUCLEOTIDE SEQUENCE [LARGE SCALE GENOMIC DNA]</scope>
    <source>
        <strain evidence="3 4">CENA21</strain>
    </source>
</reference>
<protein>
    <submittedName>
        <fullName evidence="3">Pyridoxamine 5-phosphate oxidase</fullName>
    </submittedName>
</protein>
<dbReference type="PANTHER" id="PTHR35176">
    <property type="entry name" value="HEME OXYGENASE HI_0854-RELATED"/>
    <property type="match status" value="1"/>
</dbReference>
<dbReference type="Proteomes" id="UP000062645">
    <property type="component" value="Chromosome"/>
</dbReference>
<dbReference type="GO" id="GO:0005829">
    <property type="term" value="C:cytosol"/>
    <property type="evidence" value="ECO:0007669"/>
    <property type="project" value="TreeGrafter"/>
</dbReference>
<dbReference type="SUPFAM" id="SSF50475">
    <property type="entry name" value="FMN-binding split barrel"/>
    <property type="match status" value="1"/>
</dbReference>
<dbReference type="InterPro" id="IPR011576">
    <property type="entry name" value="Pyridox_Oxase_N"/>
</dbReference>
<dbReference type="OrthoDB" id="5345368at2"/>
<dbReference type="Pfam" id="PF01243">
    <property type="entry name" value="PNPOx_N"/>
    <property type="match status" value="1"/>
</dbReference>
<organism evidence="3 4">
    <name type="scientific">Nostoc piscinale CENA21</name>
    <dbReference type="NCBI Taxonomy" id="224013"/>
    <lineage>
        <taxon>Bacteria</taxon>
        <taxon>Bacillati</taxon>
        <taxon>Cyanobacteriota</taxon>
        <taxon>Cyanophyceae</taxon>
        <taxon>Nostocales</taxon>
        <taxon>Nostocaceae</taxon>
        <taxon>Nostoc</taxon>
    </lineage>
</organism>
<evidence type="ECO:0000256" key="1">
    <source>
        <dbReference type="ARBA" id="ARBA00023002"/>
    </source>
</evidence>
<evidence type="ECO:0000313" key="3">
    <source>
        <dbReference type="EMBL" id="ALF53297.1"/>
    </source>
</evidence>
<dbReference type="EMBL" id="CP012036">
    <property type="protein sequence ID" value="ALF53297.1"/>
    <property type="molecule type" value="Genomic_DNA"/>
</dbReference>
<proteinExistence type="predicted"/>
<sequence>MSQLEKAQAEYVNFLQEFQSVIISTISPEGIPNSSYAPFVSDAAKNIYIYISDLAAHSQNIYANPRVSILFIEDETKSNNIFARRRLSFDCTATLIERDTETWNKIVDQLQERFGEMIEVLKSLGDFRIFQLIPSSGRFVLGFGNAYKISGDNLNELTHITRDNR</sequence>
<dbReference type="AlphaFoldDB" id="A0A0M3V597"/>
<accession>A0A0M3V597</accession>
<name>A0A0M3V597_9NOSO</name>
<dbReference type="Gene3D" id="2.30.110.10">
    <property type="entry name" value="Electron Transport, Fmn-binding Protein, Chain A"/>
    <property type="match status" value="1"/>
</dbReference>
<feature type="domain" description="Pyridoxamine 5'-phosphate oxidase N-terminal" evidence="2">
    <location>
        <begin position="9"/>
        <end position="140"/>
    </location>
</feature>
<dbReference type="InterPro" id="IPR052019">
    <property type="entry name" value="F420H2_bilvrd_red/Heme_oxyg"/>
</dbReference>